<name>X0V7Q2_9ZZZZ</name>
<dbReference type="PANTHER" id="PTHR32063">
    <property type="match status" value="1"/>
</dbReference>
<feature type="transmembrane region" description="Helical" evidence="1">
    <location>
        <begin position="32"/>
        <end position="50"/>
    </location>
</feature>
<evidence type="ECO:0000313" key="2">
    <source>
        <dbReference type="EMBL" id="GAF96675.1"/>
    </source>
</evidence>
<accession>X0V7Q2</accession>
<evidence type="ECO:0008006" key="3">
    <source>
        <dbReference type="Google" id="ProtNLM"/>
    </source>
</evidence>
<dbReference type="AlphaFoldDB" id="X0V7Q2"/>
<dbReference type="EMBL" id="BARS01012065">
    <property type="protein sequence ID" value="GAF96675.1"/>
    <property type="molecule type" value="Genomic_DNA"/>
</dbReference>
<gene>
    <name evidence="2" type="ORF">S01H1_21680</name>
</gene>
<dbReference type="SUPFAM" id="SSF82866">
    <property type="entry name" value="Multidrug efflux transporter AcrB transmembrane domain"/>
    <property type="match status" value="1"/>
</dbReference>
<dbReference type="GO" id="GO:0005886">
    <property type="term" value="C:plasma membrane"/>
    <property type="evidence" value="ECO:0007669"/>
    <property type="project" value="TreeGrafter"/>
</dbReference>
<reference evidence="2" key="1">
    <citation type="journal article" date="2014" name="Front. Microbiol.">
        <title>High frequency of phylogenetically diverse reductive dehalogenase-homologous genes in deep subseafloor sedimentary metagenomes.</title>
        <authorList>
            <person name="Kawai M."/>
            <person name="Futagami T."/>
            <person name="Toyoda A."/>
            <person name="Takaki Y."/>
            <person name="Nishi S."/>
            <person name="Hori S."/>
            <person name="Arai W."/>
            <person name="Tsubouchi T."/>
            <person name="Morono Y."/>
            <person name="Uchiyama I."/>
            <person name="Ito T."/>
            <person name="Fujiyama A."/>
            <person name="Inagaki F."/>
            <person name="Takami H."/>
        </authorList>
    </citation>
    <scope>NUCLEOTIDE SEQUENCE</scope>
    <source>
        <strain evidence="2">Expedition CK06-06</strain>
    </source>
</reference>
<organism evidence="2">
    <name type="scientific">marine sediment metagenome</name>
    <dbReference type="NCBI Taxonomy" id="412755"/>
    <lineage>
        <taxon>unclassified sequences</taxon>
        <taxon>metagenomes</taxon>
        <taxon>ecological metagenomes</taxon>
    </lineage>
</organism>
<dbReference type="Pfam" id="PF00873">
    <property type="entry name" value="ACR_tran"/>
    <property type="match status" value="1"/>
</dbReference>
<dbReference type="InterPro" id="IPR001036">
    <property type="entry name" value="Acrflvin-R"/>
</dbReference>
<feature type="non-terminal residue" evidence="2">
    <location>
        <position position="1"/>
    </location>
</feature>
<dbReference type="Gene3D" id="1.20.1640.10">
    <property type="entry name" value="Multidrug efflux transporter AcrB transmembrane domain"/>
    <property type="match status" value="1"/>
</dbReference>
<dbReference type="GO" id="GO:0042910">
    <property type="term" value="F:xenobiotic transmembrane transporter activity"/>
    <property type="evidence" value="ECO:0007669"/>
    <property type="project" value="TreeGrafter"/>
</dbReference>
<keyword evidence="1" id="KW-0812">Transmembrane</keyword>
<dbReference type="PANTHER" id="PTHR32063:SF19">
    <property type="entry name" value="CATION EFFLUX SYSTEM PROTEIN CUSA"/>
    <property type="match status" value="1"/>
</dbReference>
<comment type="caution">
    <text evidence="2">The sequence shown here is derived from an EMBL/GenBank/DDBJ whole genome shotgun (WGS) entry which is preliminary data.</text>
</comment>
<keyword evidence="1" id="KW-1133">Transmembrane helix</keyword>
<evidence type="ECO:0000256" key="1">
    <source>
        <dbReference type="SAM" id="Phobius"/>
    </source>
</evidence>
<sequence>DRFKAEGRMNSLADLKAAIHEGAVLRIRPKTMTVMTTMMGLVPIMIGTGTGSDVMKRMAAPMFGGLLTSFAMELLIYPVIFLVAKQVQMWRGQGPTRLVPTTS</sequence>
<keyword evidence="1" id="KW-0472">Membrane</keyword>
<proteinExistence type="predicted"/>
<protein>
    <recommendedName>
        <fullName evidence="3">Acriflavin resistance protein</fullName>
    </recommendedName>
</protein>
<feature type="transmembrane region" description="Helical" evidence="1">
    <location>
        <begin position="62"/>
        <end position="84"/>
    </location>
</feature>